<gene>
    <name evidence="1" type="ORF">K1T71_008349</name>
</gene>
<comment type="caution">
    <text evidence="1">The sequence shown here is derived from an EMBL/GenBank/DDBJ whole genome shotgun (WGS) entry which is preliminary data.</text>
</comment>
<proteinExistence type="predicted"/>
<reference evidence="1 2" key="1">
    <citation type="journal article" date="2021" name="Front. Genet.">
        <title>Chromosome-Level Genome Assembly Reveals Significant Gene Expansion in the Toll and IMD Signaling Pathways of Dendrolimus kikuchii.</title>
        <authorList>
            <person name="Zhou J."/>
            <person name="Wu P."/>
            <person name="Xiong Z."/>
            <person name="Liu N."/>
            <person name="Zhao N."/>
            <person name="Ji M."/>
            <person name="Qiu Y."/>
            <person name="Yang B."/>
        </authorList>
    </citation>
    <scope>NUCLEOTIDE SEQUENCE [LARGE SCALE GENOMIC DNA]</scope>
    <source>
        <strain evidence="1">Ann1</strain>
    </source>
</reference>
<name>A0ACC1CX08_9NEOP</name>
<evidence type="ECO:0000313" key="1">
    <source>
        <dbReference type="EMBL" id="KAJ0176175.1"/>
    </source>
</evidence>
<dbReference type="Proteomes" id="UP000824533">
    <property type="component" value="Linkage Group LG14"/>
</dbReference>
<accession>A0ACC1CX08</accession>
<keyword evidence="2" id="KW-1185">Reference proteome</keyword>
<sequence>MQLYRLYNEDLKITLHNVHKPCNNVQKRLSSLYFITNKSSETTQWIQQGTSTNLHIKTLQKEEPGIHSSFGPARSSLVFKEIPDTALASSSHSRELLHHDHGYAVAEYDEIQPHAFAHEYPVHIPDHHQSHAYDAYYDHHGSSHHHYSSPHHLDHGYDYKHYKHALAAKTLLWPIAGIALLGAAAALVSNPVLLQLGVVSGKRRRRDTDIVSGPDLNKLLEKSAKKIDSEHAADIDSTKDYKQRMLQWSLFKDFKRDKRTAARSNISIKTVKDVNHYEDDNRYIPIPLQIRHN</sequence>
<dbReference type="EMBL" id="CM034400">
    <property type="protein sequence ID" value="KAJ0176175.1"/>
    <property type="molecule type" value="Genomic_DNA"/>
</dbReference>
<protein>
    <submittedName>
        <fullName evidence="1">Uncharacterized protein</fullName>
    </submittedName>
</protein>
<organism evidence="1 2">
    <name type="scientific">Dendrolimus kikuchii</name>
    <dbReference type="NCBI Taxonomy" id="765133"/>
    <lineage>
        <taxon>Eukaryota</taxon>
        <taxon>Metazoa</taxon>
        <taxon>Ecdysozoa</taxon>
        <taxon>Arthropoda</taxon>
        <taxon>Hexapoda</taxon>
        <taxon>Insecta</taxon>
        <taxon>Pterygota</taxon>
        <taxon>Neoptera</taxon>
        <taxon>Endopterygota</taxon>
        <taxon>Lepidoptera</taxon>
        <taxon>Glossata</taxon>
        <taxon>Ditrysia</taxon>
        <taxon>Bombycoidea</taxon>
        <taxon>Lasiocampidae</taxon>
        <taxon>Dendrolimus</taxon>
    </lineage>
</organism>
<evidence type="ECO:0000313" key="2">
    <source>
        <dbReference type="Proteomes" id="UP000824533"/>
    </source>
</evidence>